<feature type="compositionally biased region" description="Basic and acidic residues" evidence="2">
    <location>
        <begin position="144"/>
        <end position="162"/>
    </location>
</feature>
<evidence type="ECO:0000256" key="1">
    <source>
        <dbReference type="PROSITE-ProRule" id="PRU00042"/>
    </source>
</evidence>
<name>A0A9P0GM63_PHACE</name>
<organism evidence="4 5">
    <name type="scientific">Phaedon cochleariae</name>
    <name type="common">Mustard beetle</name>
    <dbReference type="NCBI Taxonomy" id="80249"/>
    <lineage>
        <taxon>Eukaryota</taxon>
        <taxon>Metazoa</taxon>
        <taxon>Ecdysozoa</taxon>
        <taxon>Arthropoda</taxon>
        <taxon>Hexapoda</taxon>
        <taxon>Insecta</taxon>
        <taxon>Pterygota</taxon>
        <taxon>Neoptera</taxon>
        <taxon>Endopterygota</taxon>
        <taxon>Coleoptera</taxon>
        <taxon>Polyphaga</taxon>
        <taxon>Cucujiformia</taxon>
        <taxon>Chrysomeloidea</taxon>
        <taxon>Chrysomelidae</taxon>
        <taxon>Chrysomelinae</taxon>
        <taxon>Chrysomelini</taxon>
        <taxon>Phaedon</taxon>
    </lineage>
</organism>
<dbReference type="PANTHER" id="PTHR10773">
    <property type="entry name" value="DNA-DIRECTED RNA POLYMERASES I, II, AND III SUBUNIT RPABC2"/>
    <property type="match status" value="1"/>
</dbReference>
<dbReference type="OrthoDB" id="6767782at2759"/>
<evidence type="ECO:0000256" key="2">
    <source>
        <dbReference type="SAM" id="MobiDB-lite"/>
    </source>
</evidence>
<dbReference type="Gene3D" id="3.30.160.60">
    <property type="entry name" value="Classic Zinc Finger"/>
    <property type="match status" value="1"/>
</dbReference>
<sequence>MWYFPQGHLFVVGVRSVPHDPPCMQNELFFTWLISLLKIEDCNLRKSKDMQGGSIRFRNGYFPCGICGATLTRLDNLRRHQKTVCAGLVPIFQCELCPFVSKHKYNLRMHVKSSEFNDFKNSPLDLDCDEFLVKTEQADGNDELSEKGYSDETVGRRREFSSSERAAQKRRKSSGQEYMTTRGIIRPARTIRTSCTNCRLRCNEMLDDQARHAIFDSFWGLGDTQLQWNYIASRVHRHPKKSCSGLSSRRKFSHNYTFVQSGQVITVCKKFFFSTLNITDRMVRTALDSDESDERVTE</sequence>
<dbReference type="GO" id="GO:0008270">
    <property type="term" value="F:zinc ion binding"/>
    <property type="evidence" value="ECO:0007669"/>
    <property type="project" value="UniProtKB-KW"/>
</dbReference>
<dbReference type="AlphaFoldDB" id="A0A9P0GM63"/>
<dbReference type="PROSITE" id="PS50157">
    <property type="entry name" value="ZINC_FINGER_C2H2_2"/>
    <property type="match status" value="1"/>
</dbReference>
<dbReference type="InterPro" id="IPR036236">
    <property type="entry name" value="Znf_C2H2_sf"/>
</dbReference>
<gene>
    <name evidence="4" type="ORF">PHAECO_LOCUS6149</name>
</gene>
<accession>A0A9P0GM63</accession>
<proteinExistence type="predicted"/>
<evidence type="ECO:0000313" key="4">
    <source>
        <dbReference type="EMBL" id="CAH1155417.1"/>
    </source>
</evidence>
<evidence type="ECO:0000259" key="3">
    <source>
        <dbReference type="PROSITE" id="PS50157"/>
    </source>
</evidence>
<keyword evidence="5" id="KW-1185">Reference proteome</keyword>
<dbReference type="Pfam" id="PF00096">
    <property type="entry name" value="zf-C2H2"/>
    <property type="match status" value="1"/>
</dbReference>
<dbReference type="InterPro" id="IPR013087">
    <property type="entry name" value="Znf_C2H2_type"/>
</dbReference>
<dbReference type="EMBL" id="OU896708">
    <property type="protein sequence ID" value="CAH1155417.1"/>
    <property type="molecule type" value="Genomic_DNA"/>
</dbReference>
<reference evidence="4" key="2">
    <citation type="submission" date="2022-10" db="EMBL/GenBank/DDBJ databases">
        <authorList>
            <consortium name="ENA_rothamsted_submissions"/>
            <consortium name="culmorum"/>
            <person name="King R."/>
        </authorList>
    </citation>
    <scope>NUCLEOTIDE SEQUENCE</scope>
</reference>
<dbReference type="PANTHER" id="PTHR10773:SF19">
    <property type="match status" value="1"/>
</dbReference>
<feature type="domain" description="C2H2-type" evidence="3">
    <location>
        <begin position="62"/>
        <end position="90"/>
    </location>
</feature>
<keyword evidence="1" id="KW-0862">Zinc</keyword>
<protein>
    <recommendedName>
        <fullName evidence="3">C2H2-type domain-containing protein</fullName>
    </recommendedName>
</protein>
<dbReference type="Proteomes" id="UP001153737">
    <property type="component" value="Chromosome 2"/>
</dbReference>
<dbReference type="SUPFAM" id="SSF57667">
    <property type="entry name" value="beta-beta-alpha zinc fingers"/>
    <property type="match status" value="1"/>
</dbReference>
<feature type="region of interest" description="Disordered" evidence="2">
    <location>
        <begin position="139"/>
        <end position="179"/>
    </location>
</feature>
<keyword evidence="1" id="KW-0863">Zinc-finger</keyword>
<keyword evidence="1" id="KW-0479">Metal-binding</keyword>
<evidence type="ECO:0000313" key="5">
    <source>
        <dbReference type="Proteomes" id="UP001153737"/>
    </source>
</evidence>
<reference evidence="4" key="1">
    <citation type="submission" date="2022-01" db="EMBL/GenBank/DDBJ databases">
        <authorList>
            <person name="King R."/>
        </authorList>
    </citation>
    <scope>NUCLEOTIDE SEQUENCE</scope>
</reference>